<evidence type="ECO:0000256" key="5">
    <source>
        <dbReference type="ARBA" id="ARBA00022989"/>
    </source>
</evidence>
<comment type="catalytic activity">
    <reaction evidence="9">
        <text>1-hexadecanoyl-2-(4Z,7Z,10Z,13Z,16Z,19Z-docosahexaenoyl)-sn-glycerol + CDP-choline = 1-hexadecanoyl-2-(4Z,7Z,10Z,13Z,16Z,19Z-docosahexaenoyl)-sn-glycero-3-phosphocholine + CMP + H(+)</text>
        <dbReference type="Rhea" id="RHEA:54332"/>
        <dbReference type="ChEBI" id="CHEBI:15378"/>
        <dbReference type="ChEBI" id="CHEBI:58779"/>
        <dbReference type="ChEBI" id="CHEBI:60377"/>
        <dbReference type="ChEBI" id="CHEBI:74963"/>
        <dbReference type="ChEBI" id="CHEBI:82949"/>
    </reaction>
    <physiologicalReaction direction="left-to-right" evidence="9">
        <dbReference type="Rhea" id="RHEA:54333"/>
    </physiologicalReaction>
</comment>
<dbReference type="PANTHER" id="PTHR10414">
    <property type="entry name" value="ETHANOLAMINEPHOSPHOTRANSFERASE"/>
    <property type="match status" value="1"/>
</dbReference>
<proteinExistence type="inferred from homology"/>
<keyword evidence="6 16" id="KW-0472">Membrane</keyword>
<dbReference type="OrthoDB" id="196717at2759"/>
<comment type="catalytic activity">
    <reaction evidence="11">
        <text>1-hexadecanoyl-2-(9Z-octadecenoyl)-sn-glycerol + CDP-choline = 1-hexadecanoyl-2-(9Z-octadecenoyl)-sn-glycero-3-phosphocholine + CMP + H(+)</text>
        <dbReference type="Rhea" id="RHEA:54244"/>
        <dbReference type="ChEBI" id="CHEBI:15378"/>
        <dbReference type="ChEBI" id="CHEBI:58779"/>
        <dbReference type="ChEBI" id="CHEBI:60377"/>
        <dbReference type="ChEBI" id="CHEBI:73001"/>
        <dbReference type="ChEBI" id="CHEBI:75466"/>
    </reaction>
    <physiologicalReaction direction="left-to-right" evidence="11">
        <dbReference type="Rhea" id="RHEA:54245"/>
    </physiologicalReaction>
</comment>
<feature type="transmembrane region" description="Helical" evidence="16">
    <location>
        <begin position="180"/>
        <end position="198"/>
    </location>
</feature>
<evidence type="ECO:0000256" key="16">
    <source>
        <dbReference type="SAM" id="Phobius"/>
    </source>
</evidence>
<feature type="transmembrane region" description="Helical" evidence="16">
    <location>
        <begin position="210"/>
        <end position="231"/>
    </location>
</feature>
<dbReference type="EC" id="2.7.8.2" evidence="13"/>
<keyword evidence="8" id="KW-1208">Phospholipid metabolism</keyword>
<evidence type="ECO:0000256" key="6">
    <source>
        <dbReference type="ARBA" id="ARBA00023136"/>
    </source>
</evidence>
<keyword evidence="7" id="KW-0594">Phospholipid biosynthesis</keyword>
<dbReference type="InterPro" id="IPR000462">
    <property type="entry name" value="CDP-OH_P_trans"/>
</dbReference>
<dbReference type="GO" id="GO:0004307">
    <property type="term" value="F:ethanolaminephosphotransferase activity"/>
    <property type="evidence" value="ECO:0007669"/>
    <property type="project" value="TreeGrafter"/>
</dbReference>
<evidence type="ECO:0000256" key="10">
    <source>
        <dbReference type="ARBA" id="ARBA00036651"/>
    </source>
</evidence>
<dbReference type="Proteomes" id="UP001153620">
    <property type="component" value="Chromosome 1"/>
</dbReference>
<evidence type="ECO:0000256" key="4">
    <source>
        <dbReference type="ARBA" id="ARBA00022692"/>
    </source>
</evidence>
<feature type="transmembrane region" description="Helical" evidence="16">
    <location>
        <begin position="48"/>
        <end position="72"/>
    </location>
</feature>
<comment type="catalytic activity">
    <reaction evidence="10">
        <text>1,2-dioctanoyl-sn-glycerol + CDP-choline = 1,2-dioctanoyl-sn-glycero-3-phosphocholine + CMP + H(+)</text>
        <dbReference type="Rhea" id="RHEA:54232"/>
        <dbReference type="ChEBI" id="CHEBI:15378"/>
        <dbReference type="ChEBI" id="CHEBI:58779"/>
        <dbReference type="ChEBI" id="CHEBI:60377"/>
        <dbReference type="ChEBI" id="CHEBI:76979"/>
        <dbReference type="ChEBI" id="CHEBI:78228"/>
    </reaction>
    <physiologicalReaction direction="left-to-right" evidence="10">
        <dbReference type="Rhea" id="RHEA:54233"/>
    </physiologicalReaction>
</comment>
<dbReference type="PROSITE" id="PS00379">
    <property type="entry name" value="CDP_ALCOHOL_P_TRANSF"/>
    <property type="match status" value="1"/>
</dbReference>
<evidence type="ECO:0000256" key="1">
    <source>
        <dbReference type="ARBA" id="ARBA00004141"/>
    </source>
</evidence>
<comment type="similarity">
    <text evidence="2 15">Belongs to the CDP-alcohol phosphatidyltransferase class-I family.</text>
</comment>
<evidence type="ECO:0000256" key="7">
    <source>
        <dbReference type="ARBA" id="ARBA00023209"/>
    </source>
</evidence>
<evidence type="ECO:0000313" key="18">
    <source>
        <dbReference type="Proteomes" id="UP001153620"/>
    </source>
</evidence>
<evidence type="ECO:0000256" key="11">
    <source>
        <dbReference type="ARBA" id="ARBA00036890"/>
    </source>
</evidence>
<dbReference type="PANTHER" id="PTHR10414:SF37">
    <property type="entry name" value="BB IN A BOXCAR, ISOFORM C"/>
    <property type="match status" value="1"/>
</dbReference>
<feature type="transmembrane region" description="Helical" evidence="16">
    <location>
        <begin position="336"/>
        <end position="359"/>
    </location>
</feature>
<evidence type="ECO:0000313" key="17">
    <source>
        <dbReference type="EMBL" id="CAG9800297.1"/>
    </source>
</evidence>
<dbReference type="FunFam" id="1.20.120.1760:FF:000002">
    <property type="entry name" value="Choline/ethanolamine phosphotransferase 1"/>
    <property type="match status" value="1"/>
</dbReference>
<evidence type="ECO:0000256" key="2">
    <source>
        <dbReference type="ARBA" id="ARBA00010441"/>
    </source>
</evidence>
<keyword evidence="5 16" id="KW-1133">Transmembrane helix</keyword>
<sequence length="387" mass="43352">MIVWYKKDILSKTQLKKLSEHKYNCESNSLCDKLLQPWWTWLVNQTPLFIAPNLLTIVGLFVNIITSLLLLYHAPDAKADAPRWCYLSCAVGLFIYQSLDAIDGKQARRTNTSSPLGELFDHGCDSISTVFVSIAACCAGGLGYHPTAMLLNCATAIILFYVAHWQTYITGVLRFGKFDVTEAQLCIMAIHLVSFFFGPEAWHVRILGGIQIWFLMASFSLTTAFIVLVNFAQTIRKGGIGKNGSTVAGTSIISPILPFLLVVIPAFIISEKSRSQIYLNHPVLYLLTFGVLAAKVSCRLVVAHMSKSEMNLLDSGLVGPLILFLNQYFNEFFNEYYILWIAFLWCSYDLVGYCSTVCLEMVSFLNIKLFTIPYPPPLKANKSNSRK</sequence>
<evidence type="ECO:0000256" key="8">
    <source>
        <dbReference type="ARBA" id="ARBA00023264"/>
    </source>
</evidence>
<keyword evidence="7" id="KW-0444">Lipid biosynthesis</keyword>
<keyword evidence="7" id="KW-0443">Lipid metabolism</keyword>
<keyword evidence="4 16" id="KW-0812">Transmembrane</keyword>
<evidence type="ECO:0000256" key="9">
    <source>
        <dbReference type="ARBA" id="ARBA00036100"/>
    </source>
</evidence>
<dbReference type="InterPro" id="IPR014472">
    <property type="entry name" value="CHOPT"/>
</dbReference>
<comment type="catalytic activity">
    <reaction evidence="14">
        <text>CDP-choline + a 1,2-diacyl-sn-glycerol = a 1,2-diacyl-sn-glycero-3-phosphocholine + CMP + H(+)</text>
        <dbReference type="Rhea" id="RHEA:32939"/>
        <dbReference type="ChEBI" id="CHEBI:15378"/>
        <dbReference type="ChEBI" id="CHEBI:17815"/>
        <dbReference type="ChEBI" id="CHEBI:57643"/>
        <dbReference type="ChEBI" id="CHEBI:58779"/>
        <dbReference type="ChEBI" id="CHEBI:60377"/>
        <dbReference type="EC" id="2.7.8.2"/>
    </reaction>
    <physiologicalReaction direction="left-to-right" evidence="14">
        <dbReference type="Rhea" id="RHEA:32940"/>
    </physiologicalReaction>
</comment>
<dbReference type="Gene3D" id="1.20.120.1760">
    <property type="match status" value="1"/>
</dbReference>
<name>A0A9N9RNS7_9DIPT</name>
<keyword evidence="3 15" id="KW-0808">Transferase</keyword>
<evidence type="ECO:0000256" key="15">
    <source>
        <dbReference type="RuleBase" id="RU003750"/>
    </source>
</evidence>
<accession>A0A9N9RNS7</accession>
<organism evidence="17 18">
    <name type="scientific">Chironomus riparius</name>
    <dbReference type="NCBI Taxonomy" id="315576"/>
    <lineage>
        <taxon>Eukaryota</taxon>
        <taxon>Metazoa</taxon>
        <taxon>Ecdysozoa</taxon>
        <taxon>Arthropoda</taxon>
        <taxon>Hexapoda</taxon>
        <taxon>Insecta</taxon>
        <taxon>Pterygota</taxon>
        <taxon>Neoptera</taxon>
        <taxon>Endopterygota</taxon>
        <taxon>Diptera</taxon>
        <taxon>Nematocera</taxon>
        <taxon>Chironomoidea</taxon>
        <taxon>Chironomidae</taxon>
        <taxon>Chironominae</taxon>
        <taxon>Chironomus</taxon>
    </lineage>
</organism>
<evidence type="ECO:0000256" key="12">
    <source>
        <dbReference type="ARBA" id="ARBA00037890"/>
    </source>
</evidence>
<dbReference type="InterPro" id="IPR048254">
    <property type="entry name" value="CDP_ALCOHOL_P_TRANSF_CS"/>
</dbReference>
<reference evidence="17" key="2">
    <citation type="submission" date="2022-10" db="EMBL/GenBank/DDBJ databases">
        <authorList>
            <consortium name="ENA_rothamsted_submissions"/>
            <consortium name="culmorum"/>
            <person name="King R."/>
        </authorList>
    </citation>
    <scope>NUCLEOTIDE SEQUENCE</scope>
</reference>
<dbReference type="GO" id="GO:0006646">
    <property type="term" value="P:phosphatidylethanolamine biosynthetic process"/>
    <property type="evidence" value="ECO:0007669"/>
    <property type="project" value="TreeGrafter"/>
</dbReference>
<protein>
    <recommendedName>
        <fullName evidence="13">diacylglycerol cholinephosphotransferase</fullName>
        <ecNumber evidence="13">2.7.8.2</ecNumber>
    </recommendedName>
</protein>
<keyword evidence="18" id="KW-1185">Reference proteome</keyword>
<dbReference type="AlphaFoldDB" id="A0A9N9RNS7"/>
<feature type="transmembrane region" description="Helical" evidence="16">
    <location>
        <begin position="252"/>
        <end position="270"/>
    </location>
</feature>
<comment type="subcellular location">
    <subcellularLocation>
        <location evidence="1">Membrane</location>
        <topology evidence="1">Multi-pass membrane protein</topology>
    </subcellularLocation>
</comment>
<evidence type="ECO:0000256" key="14">
    <source>
        <dbReference type="ARBA" id="ARBA00048570"/>
    </source>
</evidence>
<dbReference type="PIRSF" id="PIRSF015665">
    <property type="entry name" value="CHOPT"/>
    <property type="match status" value="1"/>
</dbReference>
<dbReference type="GO" id="GO:0004142">
    <property type="term" value="F:diacylglycerol cholinephosphotransferase activity"/>
    <property type="evidence" value="ECO:0007669"/>
    <property type="project" value="UniProtKB-EC"/>
</dbReference>
<dbReference type="InterPro" id="IPR043130">
    <property type="entry name" value="CDP-OH_PTrfase_TM_dom"/>
</dbReference>
<comment type="pathway">
    <text evidence="12">Phospholipid metabolism; phosphatidylcholine biosynthesis; phosphatidylcholine from phosphocholine: step 2/2.</text>
</comment>
<gene>
    <name evidence="17" type="ORF">CHIRRI_LOCUS3246</name>
</gene>
<reference evidence="17" key="1">
    <citation type="submission" date="2022-01" db="EMBL/GenBank/DDBJ databases">
        <authorList>
            <person name="King R."/>
        </authorList>
    </citation>
    <scope>NUCLEOTIDE SEQUENCE</scope>
</reference>
<feature type="transmembrane region" description="Helical" evidence="16">
    <location>
        <begin position="149"/>
        <end position="168"/>
    </location>
</feature>
<dbReference type="EMBL" id="OU895877">
    <property type="protein sequence ID" value="CAG9800297.1"/>
    <property type="molecule type" value="Genomic_DNA"/>
</dbReference>
<evidence type="ECO:0000256" key="3">
    <source>
        <dbReference type="ARBA" id="ARBA00022679"/>
    </source>
</evidence>
<evidence type="ECO:0000256" key="13">
    <source>
        <dbReference type="ARBA" id="ARBA00038987"/>
    </source>
</evidence>
<dbReference type="GO" id="GO:0005789">
    <property type="term" value="C:endoplasmic reticulum membrane"/>
    <property type="evidence" value="ECO:0007669"/>
    <property type="project" value="TreeGrafter"/>
</dbReference>
<feature type="transmembrane region" description="Helical" evidence="16">
    <location>
        <begin position="282"/>
        <end position="302"/>
    </location>
</feature>
<dbReference type="Pfam" id="PF01066">
    <property type="entry name" value="CDP-OH_P_transf"/>
    <property type="match status" value="1"/>
</dbReference>
<dbReference type="GO" id="GO:0005794">
    <property type="term" value="C:Golgi apparatus"/>
    <property type="evidence" value="ECO:0007669"/>
    <property type="project" value="TreeGrafter"/>
</dbReference>